<evidence type="ECO:0000313" key="2">
    <source>
        <dbReference type="Proteomes" id="UP001153954"/>
    </source>
</evidence>
<dbReference type="AlphaFoldDB" id="A0AAU9V470"/>
<accession>A0AAU9V470</accession>
<gene>
    <name evidence="1" type="ORF">EEDITHA_LOCUS19332</name>
</gene>
<evidence type="ECO:0000313" key="1">
    <source>
        <dbReference type="EMBL" id="CAH2105017.1"/>
    </source>
</evidence>
<keyword evidence="2" id="KW-1185">Reference proteome</keyword>
<protein>
    <submittedName>
        <fullName evidence="1">Uncharacterized protein</fullName>
    </submittedName>
</protein>
<sequence>MYIEPAAFRAQSAESLASAEQSAIWTQCLPSPLFAGKKAPLKTFEELQPLIQQARKRELKLLIRENSWPINSPIRASLWPALCRQHQHGKSMLDGFYWDMVTQSILCLQLAFQWKFCNSFVPIVQGFILNSIRKVLDERGLRDCQFKKKLRLK</sequence>
<comment type="caution">
    <text evidence="1">The sequence shown here is derived from an EMBL/GenBank/DDBJ whole genome shotgun (WGS) entry which is preliminary data.</text>
</comment>
<name>A0AAU9V470_EUPED</name>
<reference evidence="1" key="1">
    <citation type="submission" date="2022-03" db="EMBL/GenBank/DDBJ databases">
        <authorList>
            <person name="Tunstrom K."/>
        </authorList>
    </citation>
    <scope>NUCLEOTIDE SEQUENCE</scope>
</reference>
<organism evidence="1 2">
    <name type="scientific">Euphydryas editha</name>
    <name type="common">Edith's checkerspot</name>
    <dbReference type="NCBI Taxonomy" id="104508"/>
    <lineage>
        <taxon>Eukaryota</taxon>
        <taxon>Metazoa</taxon>
        <taxon>Ecdysozoa</taxon>
        <taxon>Arthropoda</taxon>
        <taxon>Hexapoda</taxon>
        <taxon>Insecta</taxon>
        <taxon>Pterygota</taxon>
        <taxon>Neoptera</taxon>
        <taxon>Endopterygota</taxon>
        <taxon>Lepidoptera</taxon>
        <taxon>Glossata</taxon>
        <taxon>Ditrysia</taxon>
        <taxon>Papilionoidea</taxon>
        <taxon>Nymphalidae</taxon>
        <taxon>Nymphalinae</taxon>
        <taxon>Euphydryas</taxon>
    </lineage>
</organism>
<dbReference type="EMBL" id="CAKOGL010000027">
    <property type="protein sequence ID" value="CAH2105017.1"/>
    <property type="molecule type" value="Genomic_DNA"/>
</dbReference>
<proteinExistence type="predicted"/>
<dbReference type="Proteomes" id="UP001153954">
    <property type="component" value="Unassembled WGS sequence"/>
</dbReference>